<keyword evidence="8" id="KW-0067">ATP-binding</keyword>
<keyword evidence="8" id="KW-0547">Nucleotide-binding</keyword>
<dbReference type="InterPro" id="IPR050736">
    <property type="entry name" value="Sensor_HK_Regulatory"/>
</dbReference>
<protein>
    <recommendedName>
        <fullName evidence="2">histidine kinase</fullName>
        <ecNumber evidence="2">2.7.13.3</ecNumber>
    </recommendedName>
</protein>
<reference evidence="9" key="1">
    <citation type="journal article" date="2019" name="Int. J. Syst. Evol. Microbiol.">
        <title>The Global Catalogue of Microorganisms (GCM) 10K type strain sequencing project: providing services to taxonomists for standard genome sequencing and annotation.</title>
        <authorList>
            <consortium name="The Broad Institute Genomics Platform"/>
            <consortium name="The Broad Institute Genome Sequencing Center for Infectious Disease"/>
            <person name="Wu L."/>
            <person name="Ma J."/>
        </authorList>
    </citation>
    <scope>NUCLEOTIDE SEQUENCE [LARGE SCALE GENOMIC DNA]</scope>
    <source>
        <strain evidence="9">CECT 7706</strain>
    </source>
</reference>
<dbReference type="SUPFAM" id="SSF55781">
    <property type="entry name" value="GAF domain-like"/>
    <property type="match status" value="1"/>
</dbReference>
<evidence type="ECO:0000256" key="5">
    <source>
        <dbReference type="ARBA" id="ARBA00022777"/>
    </source>
</evidence>
<dbReference type="PANTHER" id="PTHR43711">
    <property type="entry name" value="TWO-COMPONENT HISTIDINE KINASE"/>
    <property type="match status" value="1"/>
</dbReference>
<dbReference type="InterPro" id="IPR004358">
    <property type="entry name" value="Sig_transdc_His_kin-like_C"/>
</dbReference>
<feature type="domain" description="Histidine kinase" evidence="7">
    <location>
        <begin position="179"/>
        <end position="401"/>
    </location>
</feature>
<dbReference type="InterPro" id="IPR003661">
    <property type="entry name" value="HisK_dim/P_dom"/>
</dbReference>
<dbReference type="RefSeq" id="WP_163382990.1">
    <property type="nucleotide sequence ID" value="NZ_JAUFQS010000047.1"/>
</dbReference>
<keyword evidence="4" id="KW-0808">Transferase</keyword>
<name>A0ABT8CDA8_9BACT</name>
<dbReference type="Proteomes" id="UP001236663">
    <property type="component" value="Unassembled WGS sequence"/>
</dbReference>
<dbReference type="Pfam" id="PF00512">
    <property type="entry name" value="HisKA"/>
    <property type="match status" value="1"/>
</dbReference>
<dbReference type="InterPro" id="IPR003594">
    <property type="entry name" value="HATPase_dom"/>
</dbReference>
<evidence type="ECO:0000256" key="4">
    <source>
        <dbReference type="ARBA" id="ARBA00022679"/>
    </source>
</evidence>
<dbReference type="EMBL" id="JAUFQS010000047">
    <property type="protein sequence ID" value="MDN3690530.1"/>
    <property type="molecule type" value="Genomic_DNA"/>
</dbReference>
<evidence type="ECO:0000256" key="3">
    <source>
        <dbReference type="ARBA" id="ARBA00022553"/>
    </source>
</evidence>
<comment type="catalytic activity">
    <reaction evidence="1">
        <text>ATP + protein L-histidine = ADP + protein N-phospho-L-histidine.</text>
        <dbReference type="EC" id="2.7.13.3"/>
    </reaction>
</comment>
<evidence type="ECO:0000256" key="2">
    <source>
        <dbReference type="ARBA" id="ARBA00012438"/>
    </source>
</evidence>
<evidence type="ECO:0000256" key="1">
    <source>
        <dbReference type="ARBA" id="ARBA00000085"/>
    </source>
</evidence>
<dbReference type="PANTHER" id="PTHR43711:SF31">
    <property type="entry name" value="HISTIDINE KINASE"/>
    <property type="match status" value="1"/>
</dbReference>
<keyword evidence="6" id="KW-0902">Two-component regulatory system</keyword>
<evidence type="ECO:0000259" key="7">
    <source>
        <dbReference type="PROSITE" id="PS50109"/>
    </source>
</evidence>
<dbReference type="GO" id="GO:0005524">
    <property type="term" value="F:ATP binding"/>
    <property type="evidence" value="ECO:0007669"/>
    <property type="project" value="UniProtKB-KW"/>
</dbReference>
<dbReference type="SMART" id="SM00388">
    <property type="entry name" value="HisKA"/>
    <property type="match status" value="1"/>
</dbReference>
<dbReference type="InterPro" id="IPR036890">
    <property type="entry name" value="HATPase_C_sf"/>
</dbReference>
<dbReference type="PROSITE" id="PS50109">
    <property type="entry name" value="HIS_KIN"/>
    <property type="match status" value="1"/>
</dbReference>
<dbReference type="SUPFAM" id="SSF55874">
    <property type="entry name" value="ATPase domain of HSP90 chaperone/DNA topoisomerase II/histidine kinase"/>
    <property type="match status" value="1"/>
</dbReference>
<sequence length="401" mass="44253">MDSPIPENEFNRLLKLAEYDLDANALESSLKDLAKLAAKVAGTNVSLVNLIDAYTQWSVASEGFPVMQTPREDSICQYTIMGKEPLEIKDLTKDERFNKRSYVTEESNLKYYWGVPLRSESGLNLGALCVVDTETKHISPEKVVLLEIIADEIVNRLKIIKEVAYLQSEVQNAREKQQQVAHDIRGPIGGIIGLAQIIKEQGDKNQLDDVLEFIKVIQNSSKSLLELADEILSSEEHEGKKKSELNPDNEYNLLTLKKKLKNLYGVQGNQKNVELSVEVNGENKEIAFPKTKLLQILGNLISNAIKFTPSGGKVTVSLALCEKSYKKKLSAEVKDTGAGMTEEQIEAILKGEGNTTKGTSGEKGYGFGLPLVKHLIDGMGGTLKIDSKPGAYSLFEIELPV</sequence>
<dbReference type="InterPro" id="IPR029016">
    <property type="entry name" value="GAF-like_dom_sf"/>
</dbReference>
<dbReference type="SMART" id="SM00387">
    <property type="entry name" value="HATPase_c"/>
    <property type="match status" value="1"/>
</dbReference>
<accession>A0ABT8CDA8</accession>
<dbReference type="SUPFAM" id="SSF47384">
    <property type="entry name" value="Homodimeric domain of signal transducing histidine kinase"/>
    <property type="match status" value="1"/>
</dbReference>
<evidence type="ECO:0000313" key="8">
    <source>
        <dbReference type="EMBL" id="MDN3690530.1"/>
    </source>
</evidence>
<evidence type="ECO:0000256" key="6">
    <source>
        <dbReference type="ARBA" id="ARBA00023012"/>
    </source>
</evidence>
<gene>
    <name evidence="8" type="ORF">QWZ15_22110</name>
</gene>
<dbReference type="Gene3D" id="1.10.287.130">
    <property type="match status" value="1"/>
</dbReference>
<organism evidence="8 9">
    <name type="scientific">Cyclobacterium jeungdonense</name>
    <dbReference type="NCBI Taxonomy" id="708087"/>
    <lineage>
        <taxon>Bacteria</taxon>
        <taxon>Pseudomonadati</taxon>
        <taxon>Bacteroidota</taxon>
        <taxon>Cytophagia</taxon>
        <taxon>Cytophagales</taxon>
        <taxon>Cyclobacteriaceae</taxon>
        <taxon>Cyclobacterium</taxon>
    </lineage>
</organism>
<dbReference type="InterPro" id="IPR036097">
    <property type="entry name" value="HisK_dim/P_sf"/>
</dbReference>
<comment type="caution">
    <text evidence="8">The sequence shown here is derived from an EMBL/GenBank/DDBJ whole genome shotgun (WGS) entry which is preliminary data.</text>
</comment>
<dbReference type="EC" id="2.7.13.3" evidence="2"/>
<dbReference type="InterPro" id="IPR003018">
    <property type="entry name" value="GAF"/>
</dbReference>
<keyword evidence="5" id="KW-0418">Kinase</keyword>
<keyword evidence="3" id="KW-0597">Phosphoprotein</keyword>
<dbReference type="Gene3D" id="3.30.450.40">
    <property type="match status" value="1"/>
</dbReference>
<evidence type="ECO:0000313" key="9">
    <source>
        <dbReference type="Proteomes" id="UP001236663"/>
    </source>
</evidence>
<dbReference type="Gene3D" id="3.30.565.10">
    <property type="entry name" value="Histidine kinase-like ATPase, C-terminal domain"/>
    <property type="match status" value="1"/>
</dbReference>
<dbReference type="PRINTS" id="PR00344">
    <property type="entry name" value="BCTRLSENSOR"/>
</dbReference>
<dbReference type="Pfam" id="PF02518">
    <property type="entry name" value="HATPase_c"/>
    <property type="match status" value="1"/>
</dbReference>
<dbReference type="CDD" id="cd00075">
    <property type="entry name" value="HATPase"/>
    <property type="match status" value="1"/>
</dbReference>
<dbReference type="Pfam" id="PF01590">
    <property type="entry name" value="GAF"/>
    <property type="match status" value="1"/>
</dbReference>
<keyword evidence="9" id="KW-1185">Reference proteome</keyword>
<dbReference type="InterPro" id="IPR005467">
    <property type="entry name" value="His_kinase_dom"/>
</dbReference>
<proteinExistence type="predicted"/>